<evidence type="ECO:0000256" key="2">
    <source>
        <dbReference type="SAM" id="Phobius"/>
    </source>
</evidence>
<proteinExistence type="predicted"/>
<dbReference type="AlphaFoldDB" id="A0A839XZU4"/>
<dbReference type="RefSeq" id="WP_183513686.1">
    <property type="nucleotide sequence ID" value="NZ_JACIBU010000001.1"/>
</dbReference>
<feature type="compositionally biased region" description="Gly residues" evidence="1">
    <location>
        <begin position="344"/>
        <end position="355"/>
    </location>
</feature>
<feature type="compositionally biased region" description="Low complexity" evidence="1">
    <location>
        <begin position="377"/>
        <end position="386"/>
    </location>
</feature>
<dbReference type="Proteomes" id="UP000580718">
    <property type="component" value="Unassembled WGS sequence"/>
</dbReference>
<keyword evidence="2" id="KW-0812">Transmembrane</keyword>
<sequence>MLILTPTPLQTAAERAFFAELASWDTGSGVRGAVVASLPLVEGPMQRRQADAVLFVPEGVAVVRVVEVERQSGVVTASPEGAWTIGPGDGPGDVLQLDGGGSTPLEGLMRAGMHAAVTLRKAGLEPGRIARLTVLTGAATGLLPADGDLGEGDQVALVDSRSLLLGIGRASRYAGTDNPRLWTTADVRAAVEALGVAGRTPSVEELNGEGFPYSPYVLRRPDLLTPAAMNASPTRTTAAPPTGLSTSPHRVSPGGPLVDPAAAARVAAAAVQAQEEAERVAPAAAAAPPPPVAPAPVPAPAPVTHQQPLPVELRSGSSGDTLALTGEPADAGRTTPRPAPEDTGGIGGLFGGGPGEAAPPPPRELPPELRPRRLVTAPPSSGSSADGDPRSPRRRGLLIALAALVVVLLGAGVGVWALTRGSGEDGDQAAPSTSAPASTTPADTLAVGDTAVVNGTTFTLQAIESDDTCQGNAYNAVAEFFASSDCTALERSLWSAEAAGLPAVVSFSRVTMPDVGNAQALRALADTDGSGNVSDLLREGVRYDGGPTELSGAEYASAQTGPTVTIVETAWAGDEGADSALDGLASAALSLGEVDGS</sequence>
<feature type="compositionally biased region" description="Pro residues" evidence="1">
    <location>
        <begin position="287"/>
        <end position="301"/>
    </location>
</feature>
<evidence type="ECO:0000313" key="3">
    <source>
        <dbReference type="EMBL" id="MBB3676059.1"/>
    </source>
</evidence>
<dbReference type="EMBL" id="JACIBU010000001">
    <property type="protein sequence ID" value="MBB3676059.1"/>
    <property type="molecule type" value="Genomic_DNA"/>
</dbReference>
<feature type="region of interest" description="Disordered" evidence="1">
    <location>
        <begin position="422"/>
        <end position="442"/>
    </location>
</feature>
<protein>
    <submittedName>
        <fullName evidence="3">Uncharacterized protein</fullName>
    </submittedName>
</protein>
<comment type="caution">
    <text evidence="3">The sequence shown here is derived from an EMBL/GenBank/DDBJ whole genome shotgun (WGS) entry which is preliminary data.</text>
</comment>
<evidence type="ECO:0000313" key="4">
    <source>
        <dbReference type="Proteomes" id="UP000580718"/>
    </source>
</evidence>
<feature type="region of interest" description="Disordered" evidence="1">
    <location>
        <begin position="279"/>
        <end position="392"/>
    </location>
</feature>
<organism evidence="3 4">
    <name type="scientific">Modestobacter versicolor</name>
    <dbReference type="NCBI Taxonomy" id="429133"/>
    <lineage>
        <taxon>Bacteria</taxon>
        <taxon>Bacillati</taxon>
        <taxon>Actinomycetota</taxon>
        <taxon>Actinomycetes</taxon>
        <taxon>Geodermatophilales</taxon>
        <taxon>Geodermatophilaceae</taxon>
        <taxon>Modestobacter</taxon>
    </lineage>
</organism>
<name>A0A839XZU4_9ACTN</name>
<dbReference type="PROSITE" id="PS50890">
    <property type="entry name" value="PUA"/>
    <property type="match status" value="1"/>
</dbReference>
<keyword evidence="2" id="KW-1133">Transmembrane helix</keyword>
<reference evidence="3 4" key="1">
    <citation type="submission" date="2020-08" db="EMBL/GenBank/DDBJ databases">
        <title>Sequencing the genomes of 1000 actinobacteria strains.</title>
        <authorList>
            <person name="Klenk H.-P."/>
        </authorList>
    </citation>
    <scope>NUCLEOTIDE SEQUENCE [LARGE SCALE GENOMIC DNA]</scope>
    <source>
        <strain evidence="3 4">DSM 16678</strain>
    </source>
</reference>
<keyword evidence="2" id="KW-0472">Membrane</keyword>
<feature type="compositionally biased region" description="Low complexity" evidence="1">
    <location>
        <begin position="231"/>
        <end position="242"/>
    </location>
</feature>
<feature type="region of interest" description="Disordered" evidence="1">
    <location>
        <begin position="231"/>
        <end position="256"/>
    </location>
</feature>
<feature type="compositionally biased region" description="Low complexity" evidence="1">
    <location>
        <begin position="429"/>
        <end position="442"/>
    </location>
</feature>
<accession>A0A839XZU4</accession>
<feature type="transmembrane region" description="Helical" evidence="2">
    <location>
        <begin position="397"/>
        <end position="418"/>
    </location>
</feature>
<gene>
    <name evidence="3" type="ORF">FHX36_001794</name>
</gene>
<evidence type="ECO:0000256" key="1">
    <source>
        <dbReference type="SAM" id="MobiDB-lite"/>
    </source>
</evidence>